<dbReference type="GO" id="GO:0016197">
    <property type="term" value="P:endosomal transport"/>
    <property type="evidence" value="ECO:0007669"/>
    <property type="project" value="TreeGrafter"/>
</dbReference>
<gene>
    <name evidence="9" type="ORF">J0S82_009739</name>
</gene>
<evidence type="ECO:0000256" key="1">
    <source>
        <dbReference type="ARBA" id="ARBA00004156"/>
    </source>
</evidence>
<dbReference type="Proteomes" id="UP000700334">
    <property type="component" value="Unassembled WGS sequence"/>
</dbReference>
<keyword evidence="10" id="KW-1185">Reference proteome</keyword>
<feature type="compositionally biased region" description="Low complexity" evidence="8">
    <location>
        <begin position="230"/>
        <end position="243"/>
    </location>
</feature>
<dbReference type="PANTHER" id="PTHR28546:SF1">
    <property type="entry name" value="NEURON-SPECIFIC VESICULAR PROTEIN CALCYON"/>
    <property type="match status" value="1"/>
</dbReference>
<reference evidence="9" key="1">
    <citation type="journal article" date="2021" name="Evol. Appl.">
        <title>The genome of the Pyrenean desman and the effects of bottlenecks and inbreeding on the genomic landscape of an endangered species.</title>
        <authorList>
            <person name="Escoda L."/>
            <person name="Castresana J."/>
        </authorList>
    </citation>
    <scope>NUCLEOTIDE SEQUENCE</scope>
    <source>
        <strain evidence="9">IBE-C5619</strain>
    </source>
</reference>
<keyword evidence="7" id="KW-0968">Cytoplasmic vesicle</keyword>
<dbReference type="PANTHER" id="PTHR28546">
    <property type="entry name" value="NEURONAL VESICLE TRAFFICKING-ASSOCIATED PROTEIN 2-RELATED"/>
    <property type="match status" value="1"/>
</dbReference>
<keyword evidence="4" id="KW-0812">Transmembrane</keyword>
<feature type="region of interest" description="Disordered" evidence="8">
    <location>
        <begin position="1"/>
        <end position="22"/>
    </location>
</feature>
<dbReference type="GO" id="GO:0032051">
    <property type="term" value="F:clathrin light chain binding"/>
    <property type="evidence" value="ECO:0007669"/>
    <property type="project" value="InterPro"/>
</dbReference>
<comment type="similarity">
    <text evidence="3">Belongs to the NSG family.</text>
</comment>
<dbReference type="InterPro" id="IPR009431">
    <property type="entry name" value="NSG"/>
</dbReference>
<evidence type="ECO:0000256" key="4">
    <source>
        <dbReference type="ARBA" id="ARBA00022692"/>
    </source>
</evidence>
<dbReference type="AlphaFoldDB" id="A0A8J6AVY6"/>
<comment type="caution">
    <text evidence="9">The sequence shown here is derived from an EMBL/GenBank/DDBJ whole genome shotgun (WGS) entry which is preliminary data.</text>
</comment>
<sequence length="261" mass="27757">MVKLGCSFLGKPGKDPGGQDGVAMDSVPLISPLDVSQLQPPFANQAFSISPGDRARPGLPSVAASRVQESSNRGAHHWPASTPHSRAPSVAIKMQTEYQLCSAGPAKTLSDLEAQKLSCGHQEEAGKQMPTARMVAFAMALLGCVLVMYKAIWYDQFTCPNGFLLRQHKICTPLTLEMYYTEMGPEHHRSVLAAIGAYPLSRKHGTQVPAAWADGARAAKERPKTPPTPADAAAAATKSPAKPAAEEDPEASRSPLPPTPQ</sequence>
<evidence type="ECO:0000256" key="5">
    <source>
        <dbReference type="ARBA" id="ARBA00022989"/>
    </source>
</evidence>
<evidence type="ECO:0000256" key="6">
    <source>
        <dbReference type="ARBA" id="ARBA00023136"/>
    </source>
</evidence>
<dbReference type="EMBL" id="JAGFMF010011658">
    <property type="protein sequence ID" value="KAG8517504.1"/>
    <property type="molecule type" value="Genomic_DNA"/>
</dbReference>
<dbReference type="GO" id="GO:0005768">
    <property type="term" value="C:endosome"/>
    <property type="evidence" value="ECO:0007669"/>
    <property type="project" value="TreeGrafter"/>
</dbReference>
<comment type="subcellular location">
    <subcellularLocation>
        <location evidence="1">Cytoplasmic vesicle membrane</location>
    </subcellularLocation>
    <subcellularLocation>
        <location evidence="2">Membrane</location>
        <topology evidence="2">Single-pass membrane protein</topology>
    </subcellularLocation>
</comment>
<protein>
    <submittedName>
        <fullName evidence="9">Neuron-specific vesicular protein calcyon</fullName>
    </submittedName>
</protein>
<evidence type="ECO:0000256" key="3">
    <source>
        <dbReference type="ARBA" id="ARBA00007767"/>
    </source>
</evidence>
<dbReference type="GO" id="GO:0030659">
    <property type="term" value="C:cytoplasmic vesicle membrane"/>
    <property type="evidence" value="ECO:0007669"/>
    <property type="project" value="UniProtKB-SubCell"/>
</dbReference>
<feature type="region of interest" description="Disordered" evidence="8">
    <location>
        <begin position="50"/>
        <end position="85"/>
    </location>
</feature>
<evidence type="ECO:0000256" key="7">
    <source>
        <dbReference type="ARBA" id="ARBA00023329"/>
    </source>
</evidence>
<proteinExistence type="inferred from homology"/>
<name>A0A8J6AVY6_GALPY</name>
<evidence type="ECO:0000313" key="9">
    <source>
        <dbReference type="EMBL" id="KAG8517504.1"/>
    </source>
</evidence>
<organism evidence="9 10">
    <name type="scientific">Galemys pyrenaicus</name>
    <name type="common">Iberian desman</name>
    <name type="synonym">Pyrenean desman</name>
    <dbReference type="NCBI Taxonomy" id="202257"/>
    <lineage>
        <taxon>Eukaryota</taxon>
        <taxon>Metazoa</taxon>
        <taxon>Chordata</taxon>
        <taxon>Craniata</taxon>
        <taxon>Vertebrata</taxon>
        <taxon>Euteleostomi</taxon>
        <taxon>Mammalia</taxon>
        <taxon>Eutheria</taxon>
        <taxon>Laurasiatheria</taxon>
        <taxon>Eulipotyphla</taxon>
        <taxon>Talpidae</taxon>
        <taxon>Galemys</taxon>
    </lineage>
</organism>
<dbReference type="OrthoDB" id="9665196at2759"/>
<evidence type="ECO:0000256" key="8">
    <source>
        <dbReference type="SAM" id="MobiDB-lite"/>
    </source>
</evidence>
<evidence type="ECO:0000256" key="2">
    <source>
        <dbReference type="ARBA" id="ARBA00004167"/>
    </source>
</evidence>
<accession>A0A8J6AVY6</accession>
<keyword evidence="5" id="KW-1133">Transmembrane helix</keyword>
<dbReference type="GO" id="GO:0048268">
    <property type="term" value="P:clathrin coat assembly"/>
    <property type="evidence" value="ECO:0007669"/>
    <property type="project" value="InterPro"/>
</dbReference>
<evidence type="ECO:0000313" key="10">
    <source>
        <dbReference type="Proteomes" id="UP000700334"/>
    </source>
</evidence>
<feature type="region of interest" description="Disordered" evidence="8">
    <location>
        <begin position="214"/>
        <end position="261"/>
    </location>
</feature>
<dbReference type="Pfam" id="PF06387">
    <property type="entry name" value="Calcyon"/>
    <property type="match status" value="2"/>
</dbReference>
<keyword evidence="6" id="KW-0472">Membrane</keyword>